<evidence type="ECO:0000256" key="1">
    <source>
        <dbReference type="SAM" id="MobiDB-lite"/>
    </source>
</evidence>
<organism evidence="2 3">
    <name type="scientific">Symbiodinium microadriaticum</name>
    <name type="common">Dinoflagellate</name>
    <name type="synonym">Zooxanthella microadriatica</name>
    <dbReference type="NCBI Taxonomy" id="2951"/>
    <lineage>
        <taxon>Eukaryota</taxon>
        <taxon>Sar</taxon>
        <taxon>Alveolata</taxon>
        <taxon>Dinophyceae</taxon>
        <taxon>Suessiales</taxon>
        <taxon>Symbiodiniaceae</taxon>
        <taxon>Symbiodinium</taxon>
    </lineage>
</organism>
<accession>A0A1Q9BX03</accession>
<dbReference type="OrthoDB" id="265717at2759"/>
<dbReference type="AlphaFoldDB" id="A0A1Q9BX03"/>
<name>A0A1Q9BX03_SYMMI</name>
<comment type="caution">
    <text evidence="2">The sequence shown here is derived from an EMBL/GenBank/DDBJ whole genome shotgun (WGS) entry which is preliminary data.</text>
</comment>
<evidence type="ECO:0000313" key="2">
    <source>
        <dbReference type="EMBL" id="OLP75228.1"/>
    </source>
</evidence>
<keyword evidence="3" id="KW-1185">Reference proteome</keyword>
<dbReference type="Proteomes" id="UP000186817">
    <property type="component" value="Unassembled WGS sequence"/>
</dbReference>
<proteinExistence type="predicted"/>
<feature type="region of interest" description="Disordered" evidence="1">
    <location>
        <begin position="1"/>
        <end position="54"/>
    </location>
</feature>
<gene>
    <name evidence="2" type="ORF">AK812_SmicGene45010</name>
</gene>
<sequence length="224" mass="23895">MPIVAGAEVPGVVRSDQAGLGSRGIEPPESPSAQASVQAPKPDAPPTNLTPSVADKSPVVALEGAWQPESLLAMEASKLGQSVVLPKEASQLESAEADGRRRRVEVHTAVAVVRLMSRWAGLSCLQAVKEVTENGLFFCLISGLSLTQHFASRLLLPESMVAAASSAFPSDLGSKPCAVNCSDRLRDVSTFFQKRLDDMGSVSTQEDDHRDTLSCLPRKFNRQD</sequence>
<evidence type="ECO:0000313" key="3">
    <source>
        <dbReference type="Proteomes" id="UP000186817"/>
    </source>
</evidence>
<dbReference type="EMBL" id="LSRX01002670">
    <property type="protein sequence ID" value="OLP75228.1"/>
    <property type="molecule type" value="Genomic_DNA"/>
</dbReference>
<reference evidence="2 3" key="1">
    <citation type="submission" date="2016-02" db="EMBL/GenBank/DDBJ databases">
        <title>Genome analysis of coral dinoflagellate symbionts highlights evolutionary adaptations to a symbiotic lifestyle.</title>
        <authorList>
            <person name="Aranda M."/>
            <person name="Li Y."/>
            <person name="Liew Y.J."/>
            <person name="Baumgarten S."/>
            <person name="Simakov O."/>
            <person name="Wilson M."/>
            <person name="Piel J."/>
            <person name="Ashoor H."/>
            <person name="Bougouffa S."/>
            <person name="Bajic V.B."/>
            <person name="Ryu T."/>
            <person name="Ravasi T."/>
            <person name="Bayer T."/>
            <person name="Micklem G."/>
            <person name="Kim H."/>
            <person name="Bhak J."/>
            <person name="Lajeunesse T.C."/>
            <person name="Voolstra C.R."/>
        </authorList>
    </citation>
    <scope>NUCLEOTIDE SEQUENCE [LARGE SCALE GENOMIC DNA]</scope>
    <source>
        <strain evidence="2 3">CCMP2467</strain>
    </source>
</reference>
<protein>
    <submittedName>
        <fullName evidence="2">Uncharacterized protein</fullName>
    </submittedName>
</protein>